<gene>
    <name evidence="1" type="ORF">Taro_035522</name>
</gene>
<dbReference type="Proteomes" id="UP000652761">
    <property type="component" value="Unassembled WGS sequence"/>
</dbReference>
<protein>
    <submittedName>
        <fullName evidence="1">Uncharacterized protein</fullName>
    </submittedName>
</protein>
<sequence>LCWFGSVDRLPYLSTVQLQISVSVDSLEDEFAPIWSSETDLLVVDSWSLEQSTENLPLVLLSFGIDAHRLSTATAADLPSRTEFLKHRLGCRQAHPSCRQLLLALIFQKLIVGELQWLSTDESWLESYSRGMDERYGDDSQHLELDPEIWVAAFGAP</sequence>
<organism evidence="1 2">
    <name type="scientific">Colocasia esculenta</name>
    <name type="common">Wild taro</name>
    <name type="synonym">Arum esculentum</name>
    <dbReference type="NCBI Taxonomy" id="4460"/>
    <lineage>
        <taxon>Eukaryota</taxon>
        <taxon>Viridiplantae</taxon>
        <taxon>Streptophyta</taxon>
        <taxon>Embryophyta</taxon>
        <taxon>Tracheophyta</taxon>
        <taxon>Spermatophyta</taxon>
        <taxon>Magnoliopsida</taxon>
        <taxon>Liliopsida</taxon>
        <taxon>Araceae</taxon>
        <taxon>Aroideae</taxon>
        <taxon>Colocasieae</taxon>
        <taxon>Colocasia</taxon>
    </lineage>
</organism>
<name>A0A843VUN9_COLES</name>
<feature type="non-terminal residue" evidence="1">
    <location>
        <position position="1"/>
    </location>
</feature>
<comment type="caution">
    <text evidence="1">The sequence shown here is derived from an EMBL/GenBank/DDBJ whole genome shotgun (WGS) entry which is preliminary data.</text>
</comment>
<dbReference type="EMBL" id="NMUH01002911">
    <property type="protein sequence ID" value="MQM02753.1"/>
    <property type="molecule type" value="Genomic_DNA"/>
</dbReference>
<reference evidence="1" key="1">
    <citation type="submission" date="2017-07" db="EMBL/GenBank/DDBJ databases">
        <title>Taro Niue Genome Assembly and Annotation.</title>
        <authorList>
            <person name="Atibalentja N."/>
            <person name="Keating K."/>
            <person name="Fields C.J."/>
        </authorList>
    </citation>
    <scope>NUCLEOTIDE SEQUENCE</scope>
    <source>
        <strain evidence="1">Niue_2</strain>
        <tissue evidence="1">Leaf</tissue>
    </source>
</reference>
<evidence type="ECO:0000313" key="1">
    <source>
        <dbReference type="EMBL" id="MQM02753.1"/>
    </source>
</evidence>
<evidence type="ECO:0000313" key="2">
    <source>
        <dbReference type="Proteomes" id="UP000652761"/>
    </source>
</evidence>
<accession>A0A843VUN9</accession>
<dbReference type="AlphaFoldDB" id="A0A843VUN9"/>
<keyword evidence="2" id="KW-1185">Reference proteome</keyword>
<proteinExistence type="predicted"/>